<evidence type="ECO:0008006" key="3">
    <source>
        <dbReference type="Google" id="ProtNLM"/>
    </source>
</evidence>
<dbReference type="OrthoDB" id="9792749at2"/>
<protein>
    <recommendedName>
        <fullName evidence="3">DUF4367 domain-containing protein</fullName>
    </recommendedName>
</protein>
<proteinExistence type="predicted"/>
<comment type="caution">
    <text evidence="1">The sequence shown here is derived from an EMBL/GenBank/DDBJ whole genome shotgun (WGS) entry which is preliminary data.</text>
</comment>
<evidence type="ECO:0000313" key="1">
    <source>
        <dbReference type="EMBL" id="RXJ04268.1"/>
    </source>
</evidence>
<dbReference type="RefSeq" id="WP_129076617.1">
    <property type="nucleotide sequence ID" value="NZ_QOUX01000001.1"/>
</dbReference>
<evidence type="ECO:0000313" key="2">
    <source>
        <dbReference type="Proteomes" id="UP000290649"/>
    </source>
</evidence>
<dbReference type="EMBL" id="QOUX01000001">
    <property type="protein sequence ID" value="RXJ04268.1"/>
    <property type="molecule type" value="Genomic_DNA"/>
</dbReference>
<gene>
    <name evidence="1" type="ORF">DS745_02470</name>
</gene>
<reference evidence="1 2" key="1">
    <citation type="journal article" date="2019" name="Int. J. Syst. Evol. Microbiol.">
        <title>Anaerobacillus alkaliphilus sp. nov., a novel alkaliphilic and moderately halophilic bacterium.</title>
        <authorList>
            <person name="Borsodi A.K."/>
            <person name="Aszalos J.M."/>
            <person name="Bihari P."/>
            <person name="Nagy I."/>
            <person name="Schumann P."/>
            <person name="Sproer C."/>
            <person name="Kovacs A.L."/>
            <person name="Boka K."/>
            <person name="Dobosy P."/>
            <person name="Ovari M."/>
            <person name="Szili-Kovacs T."/>
            <person name="Toth E."/>
        </authorList>
    </citation>
    <scope>NUCLEOTIDE SEQUENCE [LARGE SCALE GENOMIC DNA]</scope>
    <source>
        <strain evidence="1 2">B16-10</strain>
    </source>
</reference>
<organism evidence="1 2">
    <name type="scientific">Anaerobacillus alkaliphilus</name>
    <dbReference type="NCBI Taxonomy" id="1548597"/>
    <lineage>
        <taxon>Bacteria</taxon>
        <taxon>Bacillati</taxon>
        <taxon>Bacillota</taxon>
        <taxon>Bacilli</taxon>
        <taxon>Bacillales</taxon>
        <taxon>Bacillaceae</taxon>
        <taxon>Anaerobacillus</taxon>
    </lineage>
</organism>
<keyword evidence="2" id="KW-1185">Reference proteome</keyword>
<accession>A0A4Q0VYW5</accession>
<dbReference type="Proteomes" id="UP000290649">
    <property type="component" value="Unassembled WGS sequence"/>
</dbReference>
<name>A0A4Q0VYW5_9BACI</name>
<dbReference type="AlphaFoldDB" id="A0A4Q0VYW5"/>
<sequence>MSILNTFKNGAVKISLDNKQDVYFQLPNKSEWQSGTVSWVKNNVFYSVEFTGNDLNADEVKQTLLYLVNQKQ</sequence>